<gene>
    <name evidence="3" type="ORF">BP6252_06263</name>
</gene>
<reference evidence="3 4" key="1">
    <citation type="journal article" date="2018" name="IMA Fungus">
        <title>IMA Genome-F 9: Draft genome sequence of Annulohypoxylon stygium, Aspergillus mulundensis, Berkeleyomyces basicola (syn. Thielaviopsis basicola), Ceratocystis smalleyi, two Cercospora beticola strains, Coleophoma cylindrospora, Fusarium fracticaudum, Phialophora cf. hyalina, and Morchella septimelata.</title>
        <authorList>
            <person name="Wingfield B.D."/>
            <person name="Bills G.F."/>
            <person name="Dong Y."/>
            <person name="Huang W."/>
            <person name="Nel W.J."/>
            <person name="Swalarsk-Parry B.S."/>
            <person name="Vaghefi N."/>
            <person name="Wilken P.M."/>
            <person name="An Z."/>
            <person name="de Beer Z.W."/>
            <person name="De Vos L."/>
            <person name="Chen L."/>
            <person name="Duong T.A."/>
            <person name="Gao Y."/>
            <person name="Hammerbacher A."/>
            <person name="Kikkert J.R."/>
            <person name="Li Y."/>
            <person name="Li H."/>
            <person name="Li K."/>
            <person name="Li Q."/>
            <person name="Liu X."/>
            <person name="Ma X."/>
            <person name="Naidoo K."/>
            <person name="Pethybridge S.J."/>
            <person name="Sun J."/>
            <person name="Steenkamp E.T."/>
            <person name="van der Nest M.A."/>
            <person name="van Wyk S."/>
            <person name="Wingfield M.J."/>
            <person name="Xiong C."/>
            <person name="Yue Q."/>
            <person name="Zhang X."/>
        </authorList>
    </citation>
    <scope>NUCLEOTIDE SEQUENCE [LARGE SCALE GENOMIC DNA]</scope>
    <source>
        <strain evidence="3 4">BP6252</strain>
    </source>
</reference>
<evidence type="ECO:0000256" key="2">
    <source>
        <dbReference type="SAM" id="MobiDB-lite"/>
    </source>
</evidence>
<sequence length="205" mass="23711">MSGKPPSVLQKVWLQWKSIKLPWRNRVLVGLDLSGNTYWEFRDSNTALRMRRIVEYPRHVPYSEVKISPQWHQWLRHTREHPPSLTEQSQDLVRQRNLKILAAEADRRWREKPSFLDRPGAQRPGLLDHVDPAAAARAPVSAPVLNAAVETQQTSSSPPPPPVQKTEERREKNVEDDPWKKARGGPSEDWQPQAWDPNHTVAARR</sequence>
<protein>
    <submittedName>
        <fullName evidence="3">Uncharacterized protein</fullName>
    </submittedName>
</protein>
<comment type="similarity">
    <text evidence="1">Belongs to the complex I NDUFA12 subunit family.</text>
</comment>
<name>A0A3D8RMU9_9HELO</name>
<organism evidence="3 4">
    <name type="scientific">Coleophoma cylindrospora</name>
    <dbReference type="NCBI Taxonomy" id="1849047"/>
    <lineage>
        <taxon>Eukaryota</taxon>
        <taxon>Fungi</taxon>
        <taxon>Dikarya</taxon>
        <taxon>Ascomycota</taxon>
        <taxon>Pezizomycotina</taxon>
        <taxon>Leotiomycetes</taxon>
        <taxon>Helotiales</taxon>
        <taxon>Dermateaceae</taxon>
        <taxon>Coleophoma</taxon>
    </lineage>
</organism>
<evidence type="ECO:0000313" key="3">
    <source>
        <dbReference type="EMBL" id="RDW75121.1"/>
    </source>
</evidence>
<dbReference type="Pfam" id="PF05071">
    <property type="entry name" value="NDUFA12"/>
    <property type="match status" value="1"/>
</dbReference>
<proteinExistence type="inferred from homology"/>
<comment type="caution">
    <text evidence="3">The sequence shown here is derived from an EMBL/GenBank/DDBJ whole genome shotgun (WGS) entry which is preliminary data.</text>
</comment>
<evidence type="ECO:0000313" key="4">
    <source>
        <dbReference type="Proteomes" id="UP000256645"/>
    </source>
</evidence>
<evidence type="ECO:0000256" key="1">
    <source>
        <dbReference type="ARBA" id="ARBA00007355"/>
    </source>
</evidence>
<dbReference type="InterPro" id="IPR052618">
    <property type="entry name" value="ComplexI_NDUFA12"/>
</dbReference>
<dbReference type="OrthoDB" id="10255576at2759"/>
<keyword evidence="4" id="KW-1185">Reference proteome</keyword>
<dbReference type="Proteomes" id="UP000256645">
    <property type="component" value="Unassembled WGS sequence"/>
</dbReference>
<dbReference type="STRING" id="1849047.A0A3D8RMU9"/>
<feature type="region of interest" description="Disordered" evidence="2">
    <location>
        <begin position="148"/>
        <end position="205"/>
    </location>
</feature>
<dbReference type="GO" id="GO:0045271">
    <property type="term" value="C:respiratory chain complex I"/>
    <property type="evidence" value="ECO:0007669"/>
    <property type="project" value="InterPro"/>
</dbReference>
<dbReference type="AlphaFoldDB" id="A0A3D8RMU9"/>
<dbReference type="InterPro" id="IPR007763">
    <property type="entry name" value="NDUFA12"/>
</dbReference>
<dbReference type="GO" id="GO:0005739">
    <property type="term" value="C:mitochondrion"/>
    <property type="evidence" value="ECO:0007669"/>
    <property type="project" value="TreeGrafter"/>
</dbReference>
<dbReference type="EMBL" id="PDLM01000006">
    <property type="protein sequence ID" value="RDW75121.1"/>
    <property type="molecule type" value="Genomic_DNA"/>
</dbReference>
<accession>A0A3D8RMU9</accession>
<dbReference type="PANTHER" id="PTHR32470:SF2">
    <property type="entry name" value="NADH DEHYDROGENASE [UBIQUINONE] 1 ALPHA SUBCOMPLEX ASSEMBLY FACTOR 2"/>
    <property type="match status" value="1"/>
</dbReference>
<dbReference type="PANTHER" id="PTHR32470">
    <property type="entry name" value="ADH DEHYDROGENASE [UBIQUINONE] 1 ALPHA SUBCOMPLEX ASSEMBLY FACTOR 2"/>
    <property type="match status" value="1"/>
</dbReference>
<dbReference type="GO" id="GO:0032981">
    <property type="term" value="P:mitochondrial respiratory chain complex I assembly"/>
    <property type="evidence" value="ECO:0007669"/>
    <property type="project" value="TreeGrafter"/>
</dbReference>
<feature type="compositionally biased region" description="Basic and acidic residues" evidence="2">
    <location>
        <begin position="165"/>
        <end position="180"/>
    </location>
</feature>